<keyword evidence="7 8" id="KW-0924">Ammonia transport</keyword>
<dbReference type="PANTHER" id="PTHR11730:SF89">
    <property type="entry name" value="AMMONIUM TRANSPORTER SLL0108-RELATED"/>
    <property type="match status" value="1"/>
</dbReference>
<dbReference type="InterPro" id="IPR018047">
    <property type="entry name" value="Ammonium_transpt_CS"/>
</dbReference>
<dbReference type="GO" id="GO:0097272">
    <property type="term" value="P:ammonium homeostasis"/>
    <property type="evidence" value="ECO:0007669"/>
    <property type="project" value="TreeGrafter"/>
</dbReference>
<dbReference type="Proteomes" id="UP000469440">
    <property type="component" value="Unassembled WGS sequence"/>
</dbReference>
<feature type="transmembrane region" description="Helical" evidence="8">
    <location>
        <begin position="74"/>
        <end position="100"/>
    </location>
</feature>
<dbReference type="FunFam" id="1.10.3430.10:FF:000008">
    <property type="entry name" value="Ammonium transporter"/>
    <property type="match status" value="1"/>
</dbReference>
<feature type="transmembrane region" description="Helical" evidence="8">
    <location>
        <begin position="296"/>
        <end position="316"/>
    </location>
</feature>
<name>A0A6N8HXX9_9FIRM</name>
<accession>A0A7G8T929</accession>
<dbReference type="EMBL" id="CP060286">
    <property type="protein sequence ID" value="QNK40120.1"/>
    <property type="molecule type" value="Genomic_DNA"/>
</dbReference>
<dbReference type="RefSeq" id="WP_066646328.1">
    <property type="nucleotide sequence ID" value="NZ_CP060286.1"/>
</dbReference>
<dbReference type="NCBIfam" id="TIGR00836">
    <property type="entry name" value="amt"/>
    <property type="match status" value="1"/>
</dbReference>
<keyword evidence="6 8" id="KW-0472">Membrane</keyword>
<keyword evidence="3 8" id="KW-0813">Transport</keyword>
<evidence type="ECO:0000259" key="9">
    <source>
        <dbReference type="Pfam" id="PF00909"/>
    </source>
</evidence>
<dbReference type="Pfam" id="PF00909">
    <property type="entry name" value="Ammonium_transp"/>
    <property type="match status" value="1"/>
</dbReference>
<dbReference type="GO" id="GO:0005886">
    <property type="term" value="C:plasma membrane"/>
    <property type="evidence" value="ECO:0007669"/>
    <property type="project" value="UniProtKB-SubCell"/>
</dbReference>
<evidence type="ECO:0000313" key="11">
    <source>
        <dbReference type="EMBL" id="QNK40120.1"/>
    </source>
</evidence>
<evidence type="ECO:0000256" key="5">
    <source>
        <dbReference type="ARBA" id="ARBA00022989"/>
    </source>
</evidence>
<keyword evidence="12" id="KW-1185">Reference proteome</keyword>
<feature type="domain" description="Ammonium transporter AmtB-like" evidence="9">
    <location>
        <begin position="34"/>
        <end position="435"/>
    </location>
</feature>
<comment type="subcellular location">
    <subcellularLocation>
        <location evidence="8">Cell membrane</location>
        <topology evidence="8">Multi-pass membrane protein</topology>
    </subcellularLocation>
    <subcellularLocation>
        <location evidence="1">Membrane</location>
        <topology evidence="1">Multi-pass membrane protein</topology>
    </subcellularLocation>
</comment>
<feature type="transmembrane region" description="Helical" evidence="8">
    <location>
        <begin position="322"/>
        <end position="338"/>
    </location>
</feature>
<dbReference type="InterPro" id="IPR024041">
    <property type="entry name" value="NH4_transpt_AmtB-like_dom"/>
</dbReference>
<dbReference type="Gene3D" id="1.10.3430.10">
    <property type="entry name" value="Ammonium transporter AmtB like domains"/>
    <property type="match status" value="1"/>
</dbReference>
<feature type="transmembrane region" description="Helical" evidence="8">
    <location>
        <begin position="350"/>
        <end position="368"/>
    </location>
</feature>
<comment type="similarity">
    <text evidence="2 8">Belongs to the ammonia transporter channel (TC 1.A.11.2) family.</text>
</comment>
<dbReference type="SUPFAM" id="SSF111352">
    <property type="entry name" value="Ammonium transporter"/>
    <property type="match status" value="1"/>
</dbReference>
<keyword evidence="4 8" id="KW-0812">Transmembrane</keyword>
<evidence type="ECO:0000313" key="13">
    <source>
        <dbReference type="Proteomes" id="UP000515909"/>
    </source>
</evidence>
<reference evidence="10 12" key="1">
    <citation type="submission" date="2019-09" db="EMBL/GenBank/DDBJ databases">
        <title>Genome sequence of Clostridium sp. EA1.</title>
        <authorList>
            <person name="Poehlein A."/>
            <person name="Bengelsdorf F.R."/>
            <person name="Daniel R."/>
        </authorList>
    </citation>
    <scope>NUCLEOTIDE SEQUENCE [LARGE SCALE GENOMIC DNA]</scope>
    <source>
        <strain evidence="10 12">EA1</strain>
    </source>
</reference>
<dbReference type="EMBL" id="VWXL01000036">
    <property type="protein sequence ID" value="MVB10528.1"/>
    <property type="molecule type" value="Genomic_DNA"/>
</dbReference>
<gene>
    <name evidence="10" type="primary">amtB</name>
    <name evidence="10" type="ORF">CAFE_12200</name>
    <name evidence="11" type="ORF">HCR03_15745</name>
</gene>
<dbReference type="KEGG" id="cfem:HCR03_15745"/>
<organism evidence="10 12">
    <name type="scientific">Caproicibacter fermentans</name>
    <dbReference type="NCBI Taxonomy" id="2576756"/>
    <lineage>
        <taxon>Bacteria</taxon>
        <taxon>Bacillati</taxon>
        <taxon>Bacillota</taxon>
        <taxon>Clostridia</taxon>
        <taxon>Eubacteriales</taxon>
        <taxon>Acutalibacteraceae</taxon>
        <taxon>Caproicibacter</taxon>
    </lineage>
</organism>
<evidence type="ECO:0000256" key="2">
    <source>
        <dbReference type="ARBA" id="ARBA00005887"/>
    </source>
</evidence>
<evidence type="ECO:0000256" key="8">
    <source>
        <dbReference type="RuleBase" id="RU362002"/>
    </source>
</evidence>
<protein>
    <recommendedName>
        <fullName evidence="8">Ammonium transporter</fullName>
    </recommendedName>
</protein>
<evidence type="ECO:0000256" key="7">
    <source>
        <dbReference type="ARBA" id="ARBA00023177"/>
    </source>
</evidence>
<feature type="transmembrane region" description="Helical" evidence="8">
    <location>
        <begin position="261"/>
        <end position="284"/>
    </location>
</feature>
<evidence type="ECO:0000256" key="4">
    <source>
        <dbReference type="ARBA" id="ARBA00022692"/>
    </source>
</evidence>
<feature type="transmembrane region" description="Helical" evidence="8">
    <location>
        <begin position="120"/>
        <end position="139"/>
    </location>
</feature>
<proteinExistence type="inferred from homology"/>
<dbReference type="InterPro" id="IPR029020">
    <property type="entry name" value="Ammonium/urea_transptr"/>
</dbReference>
<reference evidence="11 13" key="2">
    <citation type="submission" date="2020-08" db="EMBL/GenBank/DDBJ databases">
        <title>The isolate Caproiciproducens sp. 7D4C2 produces n-caproate at mildly acidic conditions from hexoses: genome and rBOX comparison with related strains and chain-elongating bacteria.</title>
        <authorList>
            <person name="Esquivel-Elizondo S."/>
            <person name="Bagci C."/>
            <person name="Temovska M."/>
            <person name="Jeon B.S."/>
            <person name="Bessarab I."/>
            <person name="Williams R.B.H."/>
            <person name="Huson D.H."/>
            <person name="Angenent L.T."/>
        </authorList>
    </citation>
    <scope>NUCLEOTIDE SEQUENCE [LARGE SCALE GENOMIC DNA]</scope>
    <source>
        <strain evidence="11 13">7D4C2</strain>
    </source>
</reference>
<dbReference type="Proteomes" id="UP000515909">
    <property type="component" value="Chromosome"/>
</dbReference>
<accession>A0A6N8HXX9</accession>
<dbReference type="AlphaFoldDB" id="A0A6N8HXX9"/>
<evidence type="ECO:0000256" key="6">
    <source>
        <dbReference type="ARBA" id="ARBA00023136"/>
    </source>
</evidence>
<dbReference type="InterPro" id="IPR001905">
    <property type="entry name" value="Ammonium_transpt"/>
</dbReference>
<feature type="transmembrane region" description="Helical" evidence="8">
    <location>
        <begin position="182"/>
        <end position="203"/>
    </location>
</feature>
<evidence type="ECO:0000256" key="3">
    <source>
        <dbReference type="ARBA" id="ARBA00022448"/>
    </source>
</evidence>
<evidence type="ECO:0000313" key="10">
    <source>
        <dbReference type="EMBL" id="MVB10528.1"/>
    </source>
</evidence>
<dbReference type="GO" id="GO:0008519">
    <property type="term" value="F:ammonium channel activity"/>
    <property type="evidence" value="ECO:0007669"/>
    <property type="project" value="InterPro"/>
</dbReference>
<evidence type="ECO:0000313" key="12">
    <source>
        <dbReference type="Proteomes" id="UP000469440"/>
    </source>
</evidence>
<feature type="transmembrane region" description="Helical" evidence="8">
    <location>
        <begin position="146"/>
        <end position="170"/>
    </location>
</feature>
<evidence type="ECO:0000256" key="1">
    <source>
        <dbReference type="ARBA" id="ARBA00004141"/>
    </source>
</evidence>
<dbReference type="OrthoDB" id="9814202at2"/>
<dbReference type="PANTHER" id="PTHR11730">
    <property type="entry name" value="AMMONIUM TRANSPORTER"/>
    <property type="match status" value="1"/>
</dbReference>
<feature type="transmembrane region" description="Helical" evidence="8">
    <location>
        <begin position="380"/>
        <end position="405"/>
    </location>
</feature>
<dbReference type="PROSITE" id="PS01219">
    <property type="entry name" value="AMMONIUM_TRANSP"/>
    <property type="match status" value="1"/>
</dbReference>
<sequence>MNFAVMQTGLQNILLSAVSAASLPAELLTSINTVWTLISAFLVFFMQAGFAMLETGSTRSKGAANIMMKNLMDFCIGSIAFYFVGYGLMFGQSVGGLFGGSDFFGTIDHTISVCGIPVDAFILWETVFCATAATIVSGAMAERTKFIAYCIYSAVISLVIYPVAGHWIWGGGWLAQMGFQDFAGSTVVHSIGGWAALVGAAMLGPRIGKYSKDGKPNSIPGHSITLAALGVFILWFGWFGFNPGSTLSALTLGDDGKFSIASIGTIAMTTNIAAAAGAFAAMIYTWFKHKKPSVSMALNGAIGGLVAITAGCAYVSIEGALVIGLIAGVLVVASIEFFEKVLKIDDPAGAISCHCTCGVYGTLMVGLFDTSKGLFYGGGLGLFGVQLLGVLTVGAWTAATSFVLFKVLKSTVGLRVSAEEELAGLDVSEHAEEGYPDFQQIDTIHMA</sequence>
<feature type="transmembrane region" description="Helical" evidence="8">
    <location>
        <begin position="224"/>
        <end position="241"/>
    </location>
</feature>
<feature type="transmembrane region" description="Helical" evidence="8">
    <location>
        <begin position="30"/>
        <end position="53"/>
    </location>
</feature>
<keyword evidence="5 8" id="KW-1133">Transmembrane helix</keyword>